<evidence type="ECO:0000256" key="1">
    <source>
        <dbReference type="SAM" id="MobiDB-lite"/>
    </source>
</evidence>
<reference evidence="2" key="1">
    <citation type="submission" date="2014-09" db="EMBL/GenBank/DDBJ databases">
        <authorList>
            <person name="Magalhaes I.L.F."/>
            <person name="Oliveira U."/>
            <person name="Santos F.R."/>
            <person name="Vidigal T.H.D.A."/>
            <person name="Brescovit A.D."/>
            <person name="Santos A.J."/>
        </authorList>
    </citation>
    <scope>NUCLEOTIDE SEQUENCE</scope>
    <source>
        <tissue evidence="2">Shoot tissue taken approximately 20 cm above the soil surface</tissue>
    </source>
</reference>
<protein>
    <submittedName>
        <fullName evidence="2">Uncharacterized protein</fullName>
    </submittedName>
</protein>
<feature type="compositionally biased region" description="Basic residues" evidence="1">
    <location>
        <begin position="36"/>
        <end position="49"/>
    </location>
</feature>
<organism evidence="2">
    <name type="scientific">Arundo donax</name>
    <name type="common">Giant reed</name>
    <name type="synonym">Donax arundinaceus</name>
    <dbReference type="NCBI Taxonomy" id="35708"/>
    <lineage>
        <taxon>Eukaryota</taxon>
        <taxon>Viridiplantae</taxon>
        <taxon>Streptophyta</taxon>
        <taxon>Embryophyta</taxon>
        <taxon>Tracheophyta</taxon>
        <taxon>Spermatophyta</taxon>
        <taxon>Magnoliopsida</taxon>
        <taxon>Liliopsida</taxon>
        <taxon>Poales</taxon>
        <taxon>Poaceae</taxon>
        <taxon>PACMAD clade</taxon>
        <taxon>Arundinoideae</taxon>
        <taxon>Arundineae</taxon>
        <taxon>Arundo</taxon>
    </lineage>
</organism>
<feature type="compositionally biased region" description="Basic and acidic residues" evidence="1">
    <location>
        <begin position="247"/>
        <end position="256"/>
    </location>
</feature>
<dbReference type="AlphaFoldDB" id="A0A0A9HST0"/>
<feature type="region of interest" description="Disordered" evidence="1">
    <location>
        <begin position="1"/>
        <end position="49"/>
    </location>
</feature>
<accession>A0A0A9HST0</accession>
<name>A0A0A9HST0_ARUDO</name>
<reference evidence="2" key="2">
    <citation type="journal article" date="2015" name="Data Brief">
        <title>Shoot transcriptome of the giant reed, Arundo donax.</title>
        <authorList>
            <person name="Barrero R.A."/>
            <person name="Guerrero F.D."/>
            <person name="Moolhuijzen P."/>
            <person name="Goolsby J.A."/>
            <person name="Tidwell J."/>
            <person name="Bellgard S.E."/>
            <person name="Bellgard M.I."/>
        </authorList>
    </citation>
    <scope>NUCLEOTIDE SEQUENCE</scope>
    <source>
        <tissue evidence="2">Shoot tissue taken approximately 20 cm above the soil surface</tissue>
    </source>
</reference>
<evidence type="ECO:0000313" key="2">
    <source>
        <dbReference type="EMBL" id="JAE39782.1"/>
    </source>
</evidence>
<feature type="region of interest" description="Disordered" evidence="1">
    <location>
        <begin position="229"/>
        <end position="256"/>
    </location>
</feature>
<sequence>MFLPPKLTAPKTRRRQHTQNSPSTRPETLPASSPARPHRPAILRRGTRGRRNMATMFLVSSSRDWRRRVAALLAFRDGGQIGREPRGPPAPVRDPPLLHRHRLRRDRRHRIRRRVLLLEEREHERRHRAAATAAAGGGRRGGCGGLEEGRAGLDRERGHLLAGEAAALHLGGEHEVDLPRPELLAVANRHDGALEPHHIGVAEEPRPLAGHVLQCHRCRGRRRVLPELAAGEHHPRRPSALVGSVARHAEAHSEVE</sequence>
<dbReference type="EMBL" id="GBRH01158114">
    <property type="protein sequence ID" value="JAE39782.1"/>
    <property type="molecule type" value="Transcribed_RNA"/>
</dbReference>
<proteinExistence type="predicted"/>